<dbReference type="InterPro" id="IPR014991">
    <property type="entry name" value="DUF1840"/>
</dbReference>
<protein>
    <submittedName>
        <fullName evidence="1">DUF1840 domain-containing protein</fullName>
    </submittedName>
</protein>
<evidence type="ECO:0000313" key="1">
    <source>
        <dbReference type="EMBL" id="RVU35521.1"/>
    </source>
</evidence>
<accession>A0A437QLX4</accession>
<gene>
    <name evidence="1" type="ORF">EOE67_13040</name>
</gene>
<proteinExistence type="predicted"/>
<comment type="caution">
    <text evidence="1">The sequence shown here is derived from an EMBL/GenBank/DDBJ whole genome shotgun (WGS) entry which is preliminary data.</text>
</comment>
<dbReference type="RefSeq" id="WP_127699600.1">
    <property type="nucleotide sequence ID" value="NZ_SACS01000014.1"/>
</dbReference>
<name>A0A437QLX4_9GAMM</name>
<dbReference type="Proteomes" id="UP000283077">
    <property type="component" value="Unassembled WGS sequence"/>
</dbReference>
<keyword evidence="2" id="KW-1185">Reference proteome</keyword>
<sequence length="102" mass="11361">MIVTFHSKDYYPITMFGEAALQLIEKMGCTPKVPGAIYAEDVPQALWQLQQNLEDLPQELPQDFTAQASAPAEAPVSLHTRAVPLLEMLRGAAKKQHNISWD</sequence>
<dbReference type="AlphaFoldDB" id="A0A437QLX4"/>
<dbReference type="Pfam" id="PF08895">
    <property type="entry name" value="DUF1840"/>
    <property type="match status" value="1"/>
</dbReference>
<evidence type="ECO:0000313" key="2">
    <source>
        <dbReference type="Proteomes" id="UP000283077"/>
    </source>
</evidence>
<reference evidence="1 2" key="1">
    <citation type="submission" date="2019-01" db="EMBL/GenBank/DDBJ databases">
        <authorList>
            <person name="Chen W.-M."/>
        </authorList>
    </citation>
    <scope>NUCLEOTIDE SEQUENCE [LARGE SCALE GENOMIC DNA]</scope>
    <source>
        <strain evidence="1 2">KYPC3</strain>
    </source>
</reference>
<organism evidence="1 2">
    <name type="scientific">Rheinheimera riviphila</name>
    <dbReference type="NCBI Taxonomy" id="1834037"/>
    <lineage>
        <taxon>Bacteria</taxon>
        <taxon>Pseudomonadati</taxon>
        <taxon>Pseudomonadota</taxon>
        <taxon>Gammaproteobacteria</taxon>
        <taxon>Chromatiales</taxon>
        <taxon>Chromatiaceae</taxon>
        <taxon>Rheinheimera</taxon>
    </lineage>
</organism>
<dbReference type="EMBL" id="SACS01000014">
    <property type="protein sequence ID" value="RVU35521.1"/>
    <property type="molecule type" value="Genomic_DNA"/>
</dbReference>
<dbReference type="OrthoDB" id="5625523at2"/>